<evidence type="ECO:0000313" key="2">
    <source>
        <dbReference type="EMBL" id="RYU15622.1"/>
    </source>
</evidence>
<sequence>MPLPAVSSLAPPSEVQPARTRAAQADPAAARISRWLRSSPSAMAPRSRRPMKGRLVEPTRAQPARIARRA</sequence>
<reference evidence="2 3" key="1">
    <citation type="submission" date="2019-01" db="EMBL/GenBank/DDBJ databases">
        <title>Nocardioides guangzhouensis sp. nov., an actinobacterium isolated from soil.</title>
        <authorList>
            <person name="Fu Y."/>
            <person name="Cai Y."/>
            <person name="Lin Z."/>
            <person name="Chen P."/>
        </authorList>
    </citation>
    <scope>NUCLEOTIDE SEQUENCE [LARGE SCALE GENOMIC DNA]</scope>
    <source>
        <strain evidence="2 3">NBRC 105384</strain>
    </source>
</reference>
<feature type="region of interest" description="Disordered" evidence="1">
    <location>
        <begin position="1"/>
        <end position="70"/>
    </location>
</feature>
<comment type="caution">
    <text evidence="2">The sequence shown here is derived from an EMBL/GenBank/DDBJ whole genome shotgun (WGS) entry which is preliminary data.</text>
</comment>
<evidence type="ECO:0000256" key="1">
    <source>
        <dbReference type="SAM" id="MobiDB-lite"/>
    </source>
</evidence>
<dbReference type="EMBL" id="SDPU01000001">
    <property type="protein sequence ID" value="RYU15622.1"/>
    <property type="molecule type" value="Genomic_DNA"/>
</dbReference>
<organism evidence="2 3">
    <name type="scientific">Nocardioides iriomotensis</name>
    <dbReference type="NCBI Taxonomy" id="715784"/>
    <lineage>
        <taxon>Bacteria</taxon>
        <taxon>Bacillati</taxon>
        <taxon>Actinomycetota</taxon>
        <taxon>Actinomycetes</taxon>
        <taxon>Propionibacteriales</taxon>
        <taxon>Nocardioidaceae</taxon>
        <taxon>Nocardioides</taxon>
    </lineage>
</organism>
<dbReference type="Proteomes" id="UP000291189">
    <property type="component" value="Unassembled WGS sequence"/>
</dbReference>
<name>A0A4Q5JA49_9ACTN</name>
<proteinExistence type="predicted"/>
<accession>A0A4Q5JA49</accession>
<keyword evidence="3" id="KW-1185">Reference proteome</keyword>
<dbReference type="AlphaFoldDB" id="A0A4Q5JA49"/>
<gene>
    <name evidence="2" type="ORF">ETU37_00440</name>
</gene>
<evidence type="ECO:0000313" key="3">
    <source>
        <dbReference type="Proteomes" id="UP000291189"/>
    </source>
</evidence>
<protein>
    <submittedName>
        <fullName evidence="2">Uncharacterized protein</fullName>
    </submittedName>
</protein>
<feature type="compositionally biased region" description="Low complexity" evidence="1">
    <location>
        <begin position="1"/>
        <end position="45"/>
    </location>
</feature>